<dbReference type="KEGG" id="ache:ACHE_60698A"/>
<keyword evidence="3" id="KW-0732">Signal</keyword>
<reference evidence="5" key="1">
    <citation type="submission" date="2021-01" db="EMBL/GenBank/DDBJ databases">
        <authorList>
            <consortium name="Aspergillus chevalieri M1 genome sequencing consortium"/>
            <person name="Kazuki M."/>
            <person name="Futagami T."/>
        </authorList>
    </citation>
    <scope>NUCLEOTIDE SEQUENCE</scope>
    <source>
        <strain evidence="5">M1</strain>
    </source>
</reference>
<keyword evidence="2 3" id="KW-0378">Hydrolase</keyword>
<dbReference type="PROSITE" id="PS00941">
    <property type="entry name" value="CARBOXYLESTERASE_B_2"/>
    <property type="match status" value="1"/>
</dbReference>
<dbReference type="Proteomes" id="UP000637239">
    <property type="component" value="Chromosome 6"/>
</dbReference>
<comment type="similarity">
    <text evidence="1 3">Belongs to the type-B carboxylesterase/lipase family.</text>
</comment>
<keyword evidence="6" id="KW-1185">Reference proteome</keyword>
<feature type="signal peptide" evidence="3">
    <location>
        <begin position="1"/>
        <end position="22"/>
    </location>
</feature>
<dbReference type="EMBL" id="AP024421">
    <property type="protein sequence ID" value="BCR90812.1"/>
    <property type="molecule type" value="Genomic_DNA"/>
</dbReference>
<dbReference type="GO" id="GO:0016787">
    <property type="term" value="F:hydrolase activity"/>
    <property type="evidence" value="ECO:0007669"/>
    <property type="project" value="UniProtKB-KW"/>
</dbReference>
<evidence type="ECO:0000256" key="3">
    <source>
        <dbReference type="RuleBase" id="RU361235"/>
    </source>
</evidence>
<dbReference type="Pfam" id="PF00135">
    <property type="entry name" value="COesterase"/>
    <property type="match status" value="1"/>
</dbReference>
<organism evidence="5 6">
    <name type="scientific">Aspergillus chevalieri</name>
    <name type="common">Eurotium chevalieri</name>
    <dbReference type="NCBI Taxonomy" id="182096"/>
    <lineage>
        <taxon>Eukaryota</taxon>
        <taxon>Fungi</taxon>
        <taxon>Dikarya</taxon>
        <taxon>Ascomycota</taxon>
        <taxon>Pezizomycotina</taxon>
        <taxon>Eurotiomycetes</taxon>
        <taxon>Eurotiomycetidae</taxon>
        <taxon>Eurotiales</taxon>
        <taxon>Aspergillaceae</taxon>
        <taxon>Aspergillus</taxon>
        <taxon>Aspergillus subgen. Aspergillus</taxon>
    </lineage>
</organism>
<dbReference type="SUPFAM" id="SSF53474">
    <property type="entry name" value="alpha/beta-Hydrolases"/>
    <property type="match status" value="1"/>
</dbReference>
<dbReference type="InterPro" id="IPR002018">
    <property type="entry name" value="CarbesteraseB"/>
</dbReference>
<dbReference type="InterPro" id="IPR029058">
    <property type="entry name" value="AB_hydrolase_fold"/>
</dbReference>
<dbReference type="InterPro" id="IPR050309">
    <property type="entry name" value="Type-B_Carboxylest/Lipase"/>
</dbReference>
<dbReference type="AlphaFoldDB" id="A0A7R7ZRX5"/>
<evidence type="ECO:0000259" key="4">
    <source>
        <dbReference type="Pfam" id="PF00135"/>
    </source>
</evidence>
<sequence length="539" mass="58854">MATMSFSGRFFALFCLASLVSALDTVVDLGYAKYRGQSPSNGTVEWLGIRYAAPPVGNLRFAAPQDPEKKDGVQSANEHGPICIPTESYPVPSGTSEDCLYLDVYAPAQTRNTTKLPVFVWIQGGGFNSLAGPNYNGTGLIQAADKGIVVVTINYRVGPYGFLAGEEIKKGGSINNGLKDQIKALEWVQKHISKFGGDPKHVVLGGASAGAASINLLLGAYGGRNDGLFHGAAIDATSFASMRNVEQNQFTYDNLAIRTGCASHNDTLACLRNLDIADLQRENINTPLPNAQNAPLYMYGPTIDNDLVPDLTYRLFHQGHFIKVPVIFGDVTNEGTAFVPKNTSDVGDADTFIQSQFPQVKLEHLAKINELYLQPNRTQDFPNSGPYWRPASNAYGDMRYTCPGMDMSTIFAKAGAPSWYYKYDVQDPDTIKSGVGVPHTVDINAVFGPDYVSGSAPASYRTSNAPIVPVVQGYWTSFIRSFDPNKHRQSGSPEWKGWNSGNGHQRLYIRTGHTKMETVSTRQREKCDYLVSIGEALWQ</sequence>
<dbReference type="FunFam" id="3.40.50.1820:FF:000316">
    <property type="entry name" value="Carboxylic ester hydrolase"/>
    <property type="match status" value="1"/>
</dbReference>
<dbReference type="GeneID" id="66985170"/>
<gene>
    <name evidence="5" type="ORF">ACHE_60698A</name>
</gene>
<dbReference type="EC" id="3.1.1.-" evidence="3"/>
<evidence type="ECO:0000256" key="2">
    <source>
        <dbReference type="ARBA" id="ARBA00022801"/>
    </source>
</evidence>
<dbReference type="InterPro" id="IPR019826">
    <property type="entry name" value="Carboxylesterase_B_AS"/>
</dbReference>
<dbReference type="RefSeq" id="XP_043139334.1">
    <property type="nucleotide sequence ID" value="XM_043281901.1"/>
</dbReference>
<evidence type="ECO:0000313" key="6">
    <source>
        <dbReference type="Proteomes" id="UP000637239"/>
    </source>
</evidence>
<evidence type="ECO:0000256" key="1">
    <source>
        <dbReference type="ARBA" id="ARBA00005964"/>
    </source>
</evidence>
<reference evidence="5" key="2">
    <citation type="submission" date="2021-02" db="EMBL/GenBank/DDBJ databases">
        <title>Aspergillus chevalieri M1 genome sequence.</title>
        <authorList>
            <person name="Kadooka C."/>
            <person name="Mori K."/>
            <person name="Futagami T."/>
        </authorList>
    </citation>
    <scope>NUCLEOTIDE SEQUENCE</scope>
    <source>
        <strain evidence="5">M1</strain>
    </source>
</reference>
<proteinExistence type="inferred from homology"/>
<feature type="chain" id="PRO_5031603470" description="Carboxylic ester hydrolase" evidence="3">
    <location>
        <begin position="23"/>
        <end position="539"/>
    </location>
</feature>
<name>A0A7R7ZRX5_ASPCH</name>
<dbReference type="PROSITE" id="PS00122">
    <property type="entry name" value="CARBOXYLESTERASE_B_1"/>
    <property type="match status" value="1"/>
</dbReference>
<protein>
    <recommendedName>
        <fullName evidence="3">Carboxylic ester hydrolase</fullName>
        <ecNumber evidence="3">3.1.1.-</ecNumber>
    </recommendedName>
</protein>
<feature type="domain" description="Carboxylesterase type B" evidence="4">
    <location>
        <begin position="26"/>
        <end position="528"/>
    </location>
</feature>
<accession>A0A7R7ZRX5</accession>
<evidence type="ECO:0000313" key="5">
    <source>
        <dbReference type="EMBL" id="BCR90812.1"/>
    </source>
</evidence>
<dbReference type="Gene3D" id="3.40.50.1820">
    <property type="entry name" value="alpha/beta hydrolase"/>
    <property type="match status" value="1"/>
</dbReference>
<dbReference type="InterPro" id="IPR019819">
    <property type="entry name" value="Carboxylesterase_B_CS"/>
</dbReference>
<dbReference type="PANTHER" id="PTHR11559">
    <property type="entry name" value="CARBOXYLESTERASE"/>
    <property type="match status" value="1"/>
</dbReference>